<evidence type="ECO:0000313" key="2">
    <source>
        <dbReference type="EMBL" id="EDK45798.1"/>
    </source>
</evidence>
<organism evidence="2 3">
    <name type="scientific">Lodderomyces elongisporus (strain ATCC 11503 / CBS 2605 / JCM 1781 / NBRC 1676 / NRRL YB-4239)</name>
    <name type="common">Yeast</name>
    <name type="synonym">Saccharomyces elongisporus</name>
    <dbReference type="NCBI Taxonomy" id="379508"/>
    <lineage>
        <taxon>Eukaryota</taxon>
        <taxon>Fungi</taxon>
        <taxon>Dikarya</taxon>
        <taxon>Ascomycota</taxon>
        <taxon>Saccharomycotina</taxon>
        <taxon>Pichiomycetes</taxon>
        <taxon>Debaryomycetaceae</taxon>
        <taxon>Candida/Lodderomyces clade</taxon>
        <taxon>Lodderomyces</taxon>
    </lineage>
</organism>
<feature type="compositionally biased region" description="Basic and acidic residues" evidence="1">
    <location>
        <begin position="152"/>
        <end position="166"/>
    </location>
</feature>
<dbReference type="KEGG" id="lel:PVL30_004797"/>
<dbReference type="eggNOG" id="ENOG502RQAX">
    <property type="taxonomic scope" value="Eukaryota"/>
</dbReference>
<gene>
    <name evidence="2" type="ORF">LELG_03977</name>
</gene>
<dbReference type="OrthoDB" id="4086732at2759"/>
<feature type="region of interest" description="Disordered" evidence="1">
    <location>
        <begin position="91"/>
        <end position="119"/>
    </location>
</feature>
<feature type="compositionally biased region" description="Basic and acidic residues" evidence="1">
    <location>
        <begin position="41"/>
        <end position="61"/>
    </location>
</feature>
<reference evidence="2 3" key="1">
    <citation type="journal article" date="2009" name="Nature">
        <title>Evolution of pathogenicity and sexual reproduction in eight Candida genomes.</title>
        <authorList>
            <person name="Butler G."/>
            <person name="Rasmussen M.D."/>
            <person name="Lin M.F."/>
            <person name="Santos M.A."/>
            <person name="Sakthikumar S."/>
            <person name="Munro C.A."/>
            <person name="Rheinbay E."/>
            <person name="Grabherr M."/>
            <person name="Forche A."/>
            <person name="Reedy J.L."/>
            <person name="Agrafioti I."/>
            <person name="Arnaud M.B."/>
            <person name="Bates S."/>
            <person name="Brown A.J."/>
            <person name="Brunke S."/>
            <person name="Costanzo M.C."/>
            <person name="Fitzpatrick D.A."/>
            <person name="de Groot P.W."/>
            <person name="Harris D."/>
            <person name="Hoyer L.L."/>
            <person name="Hube B."/>
            <person name="Klis F.M."/>
            <person name="Kodira C."/>
            <person name="Lennard N."/>
            <person name="Logue M.E."/>
            <person name="Martin R."/>
            <person name="Neiman A.M."/>
            <person name="Nikolaou E."/>
            <person name="Quail M.A."/>
            <person name="Quinn J."/>
            <person name="Santos M.C."/>
            <person name="Schmitzberger F.F."/>
            <person name="Sherlock G."/>
            <person name="Shah P."/>
            <person name="Silverstein K.A."/>
            <person name="Skrzypek M.S."/>
            <person name="Soll D."/>
            <person name="Staggs R."/>
            <person name="Stansfield I."/>
            <person name="Stumpf M.P."/>
            <person name="Sudbery P.E."/>
            <person name="Srikantha T."/>
            <person name="Zeng Q."/>
            <person name="Berman J."/>
            <person name="Berriman M."/>
            <person name="Heitman J."/>
            <person name="Gow N.A."/>
            <person name="Lorenz M.C."/>
            <person name="Birren B.W."/>
            <person name="Kellis M."/>
            <person name="Cuomo C.A."/>
        </authorList>
    </citation>
    <scope>NUCLEOTIDE SEQUENCE [LARGE SCALE GENOMIC DNA]</scope>
    <source>
        <strain evidence="3">ATCC 11503 / BCRC 21390 / CBS 2605 / JCM 1781 / NBRC 1676 / NRRL YB-4239</strain>
    </source>
</reference>
<evidence type="ECO:0000256" key="1">
    <source>
        <dbReference type="SAM" id="MobiDB-lite"/>
    </source>
</evidence>
<proteinExistence type="predicted"/>
<dbReference type="AlphaFoldDB" id="A5E2Z0"/>
<evidence type="ECO:0000313" key="3">
    <source>
        <dbReference type="Proteomes" id="UP000001996"/>
    </source>
</evidence>
<dbReference type="VEuPathDB" id="FungiDB:LELG_03977"/>
<sequence length="457" mass="52943">MILEEEEFDDTIDYESPEKKVTNVLRRTLNGKPVTFSKFRANPERTDEHLPSKNAEFRDNSARGSIYDSPRRVNDNRGSSVLLLEKSPPNLKFNKAMDSRSSPKMKPLQITIDKQNTDENINESFNKNIQEASPKLKKNGSASDDGQLVTYPEERLGTDSAIRKDPITLNADDSLANKNRRDKDKEEKDLFSKNRDSRSPSLHRIGDGLNSSFEDESPTRLSASRSKRSLLDRIDSTIEQLNYSNNNTRDQEEFANLEKLLPEAEAEAPEETETKIKIVTEKENFHIEADPIVEAESQPKLLLDGEELEWTPHRDYHMRHPKQPRQQLRQQLSQILLIIHNELDPSTSIHHDSLAKSTPLRLGPETTLERTLATGKDEAKRDLLKDLLYWTTLQWMKLEKVVRLRLIQRDEAINSELLLKELGCKNKSELKSRYDFLQHYLKHHTQRSRFKKERSAR</sequence>
<feature type="compositionally biased region" description="Basic and acidic residues" evidence="1">
    <location>
        <begin position="179"/>
        <end position="198"/>
    </location>
</feature>
<accession>A5E2Z0</accession>
<feature type="region of interest" description="Disordered" evidence="1">
    <location>
        <begin position="41"/>
        <end position="74"/>
    </location>
</feature>
<protein>
    <submittedName>
        <fullName evidence="2">Uncharacterized protein</fullName>
    </submittedName>
</protein>
<feature type="region of interest" description="Disordered" evidence="1">
    <location>
        <begin position="132"/>
        <end position="228"/>
    </location>
</feature>
<dbReference type="GeneID" id="5231989"/>
<name>A5E2Z0_LODEL</name>
<dbReference type="EMBL" id="CH981528">
    <property type="protein sequence ID" value="EDK45798.1"/>
    <property type="molecule type" value="Genomic_DNA"/>
</dbReference>
<dbReference type="Proteomes" id="UP000001996">
    <property type="component" value="Unassembled WGS sequence"/>
</dbReference>
<dbReference type="HOGENOM" id="CLU_598601_0_0_1"/>
<keyword evidence="3" id="KW-1185">Reference proteome</keyword>
<dbReference type="InParanoid" id="A5E2Z0"/>